<dbReference type="GO" id="GO:0005524">
    <property type="term" value="F:ATP binding"/>
    <property type="evidence" value="ECO:0007669"/>
    <property type="project" value="UniProtKB-KW"/>
</dbReference>
<organism evidence="11">
    <name type="scientific">Ralstonia syzygii R24</name>
    <dbReference type="NCBI Taxonomy" id="907261"/>
    <lineage>
        <taxon>Bacteria</taxon>
        <taxon>Pseudomonadati</taxon>
        <taxon>Pseudomonadota</taxon>
        <taxon>Betaproteobacteria</taxon>
        <taxon>Burkholderiales</taxon>
        <taxon>Burkholderiaceae</taxon>
        <taxon>Ralstonia</taxon>
        <taxon>Ralstonia solanacearum species complex</taxon>
    </lineage>
</organism>
<keyword evidence="11" id="KW-0378">Hydrolase</keyword>
<evidence type="ECO:0000256" key="2">
    <source>
        <dbReference type="ARBA" id="ARBA00022598"/>
    </source>
</evidence>
<dbReference type="PANTHER" id="PTHR42914">
    <property type="entry name" value="7-CYANO-7-DEAZAGUANINE SYNTHASE"/>
    <property type="match status" value="1"/>
</dbReference>
<evidence type="ECO:0000256" key="4">
    <source>
        <dbReference type="ARBA" id="ARBA00022741"/>
    </source>
</evidence>
<sequence>MNLVSGGLDSTLVGVMAKEDRIDHYPLFIDYGQRAARKEWETCKAVHKALGLPAPTRMDLSGFGQVIVSGLTSEQLHVKDDAFTPGRNLMFLLMGSSYAYQFGLSSVAIGLLAEQFSIFPDQRPPFLAQAEIAIAAALGRQIKVLTPLIEFGKADVVRLAQARGVTGTYSCHTGNSESCGQCIACLEFLFNKEE</sequence>
<reference evidence="11" key="1">
    <citation type="journal article" date="2011" name="PLoS ONE">
        <title>Ralstonia syzygii, the Blood Disease Bacterium and some Asian R. solanacearum strains form a single genomic species despite divergent lifestyles.</title>
        <authorList>
            <person name="Remenant B."/>
            <person name="de Cambiaire J.C."/>
            <person name="Cellier G."/>
            <person name="Jacobs J.M."/>
            <person name="Mangenot S."/>
            <person name="Barbe V."/>
            <person name="Lajus A."/>
            <person name="Vallenet D."/>
            <person name="Medigue C."/>
            <person name="Fegan M."/>
            <person name="Allen C."/>
            <person name="Prior P."/>
        </authorList>
    </citation>
    <scope>NUCLEOTIDE SEQUENCE</scope>
    <source>
        <strain evidence="11">R24</strain>
    </source>
</reference>
<dbReference type="GO" id="GO:0008616">
    <property type="term" value="P:tRNA queuosine(34) biosynthetic process"/>
    <property type="evidence" value="ECO:0007669"/>
    <property type="project" value="UniProtKB-KW"/>
</dbReference>
<dbReference type="GO" id="GO:0016874">
    <property type="term" value="F:ligase activity"/>
    <property type="evidence" value="ECO:0007669"/>
    <property type="project" value="UniProtKB-KW"/>
</dbReference>
<evidence type="ECO:0000256" key="6">
    <source>
        <dbReference type="ARBA" id="ARBA00022833"/>
    </source>
</evidence>
<keyword evidence="7" id="KW-0067">ATP-binding</keyword>
<dbReference type="PANTHER" id="PTHR42914:SF1">
    <property type="entry name" value="7-CYANO-7-DEAZAGUANINE SYNTHASE"/>
    <property type="match status" value="1"/>
</dbReference>
<dbReference type="Gene3D" id="3.40.50.620">
    <property type="entry name" value="HUPs"/>
    <property type="match status" value="1"/>
</dbReference>
<dbReference type="AlphaFoldDB" id="G3A2B2"/>
<dbReference type="SUPFAM" id="SSF52402">
    <property type="entry name" value="Adenine nucleotide alpha hydrolases-like"/>
    <property type="match status" value="1"/>
</dbReference>
<keyword evidence="6" id="KW-0862">Zinc</keyword>
<name>G3A2B2_9RALS</name>
<reference evidence="11" key="2">
    <citation type="submission" date="2011-04" db="EMBL/GenBank/DDBJ databases">
        <authorList>
            <person name="Genoscope - CEA"/>
        </authorList>
    </citation>
    <scope>NUCLEOTIDE SEQUENCE</scope>
    <source>
        <strain evidence="11">R24</strain>
    </source>
</reference>
<keyword evidence="4" id="KW-0547">Nucleotide-binding</keyword>
<evidence type="ECO:0000256" key="8">
    <source>
        <dbReference type="ARBA" id="ARBA00037993"/>
    </source>
</evidence>
<dbReference type="GO" id="GO:0016787">
    <property type="term" value="F:hydrolase activity"/>
    <property type="evidence" value="ECO:0007669"/>
    <property type="project" value="UniProtKB-KW"/>
</dbReference>
<dbReference type="EC" id="6.3.4.20" evidence="9"/>
<protein>
    <recommendedName>
        <fullName evidence="9">7-cyano-7-deazaguanine synthase</fullName>
        <ecNumber evidence="9">6.3.4.20</ecNumber>
    </recommendedName>
</protein>
<comment type="similarity">
    <text evidence="8">Belongs to the QueC family.</text>
</comment>
<dbReference type="GO" id="GO:0046872">
    <property type="term" value="F:metal ion binding"/>
    <property type="evidence" value="ECO:0007669"/>
    <property type="project" value="UniProtKB-KW"/>
</dbReference>
<evidence type="ECO:0000256" key="1">
    <source>
        <dbReference type="ARBA" id="ARBA00005061"/>
    </source>
</evidence>
<gene>
    <name evidence="11" type="ORF">RALSY_20147</name>
</gene>
<dbReference type="InterPro" id="IPR014729">
    <property type="entry name" value="Rossmann-like_a/b/a_fold"/>
</dbReference>
<dbReference type="EMBL" id="FR854087">
    <property type="protein sequence ID" value="CCA85544.1"/>
    <property type="molecule type" value="Genomic_DNA"/>
</dbReference>
<accession>G3A2B2</accession>
<proteinExistence type="inferred from homology"/>
<keyword evidence="2" id="KW-0436">Ligase</keyword>
<dbReference type="PIRSF" id="PIRSF006293">
    <property type="entry name" value="ExsB"/>
    <property type="match status" value="1"/>
</dbReference>
<evidence type="ECO:0000256" key="7">
    <source>
        <dbReference type="ARBA" id="ARBA00022840"/>
    </source>
</evidence>
<evidence type="ECO:0000256" key="5">
    <source>
        <dbReference type="ARBA" id="ARBA00022785"/>
    </source>
</evidence>
<dbReference type="InterPro" id="IPR018317">
    <property type="entry name" value="QueC"/>
</dbReference>
<comment type="catalytic activity">
    <reaction evidence="10">
        <text>7-carboxy-7-carbaguanine + NH4(+) + 2 ATP = 7-cyano-7-carbaguanine + 2 AMP + 2 diphosphate + 2 H(+)</text>
        <dbReference type="Rhea" id="RHEA:27982"/>
        <dbReference type="ChEBI" id="CHEBI:15378"/>
        <dbReference type="ChEBI" id="CHEBI:28938"/>
        <dbReference type="ChEBI" id="CHEBI:30616"/>
        <dbReference type="ChEBI" id="CHEBI:33019"/>
        <dbReference type="ChEBI" id="CHEBI:45075"/>
        <dbReference type="ChEBI" id="CHEBI:61036"/>
        <dbReference type="ChEBI" id="CHEBI:456215"/>
        <dbReference type="EC" id="6.3.4.20"/>
    </reaction>
</comment>
<evidence type="ECO:0000256" key="9">
    <source>
        <dbReference type="ARBA" id="ARBA00039149"/>
    </source>
</evidence>
<evidence type="ECO:0000313" key="11">
    <source>
        <dbReference type="EMBL" id="CCA85544.1"/>
    </source>
</evidence>
<evidence type="ECO:0000256" key="10">
    <source>
        <dbReference type="ARBA" id="ARBA00047890"/>
    </source>
</evidence>
<keyword evidence="5" id="KW-0671">Queuosine biosynthesis</keyword>
<keyword evidence="3" id="KW-0479">Metal-binding</keyword>
<evidence type="ECO:0000256" key="3">
    <source>
        <dbReference type="ARBA" id="ARBA00022723"/>
    </source>
</evidence>
<dbReference type="Pfam" id="PF06508">
    <property type="entry name" value="QueC"/>
    <property type="match status" value="1"/>
</dbReference>
<comment type="pathway">
    <text evidence="1">Purine metabolism; 7-cyano-7-deazaguanine biosynthesis.</text>
</comment>